<comment type="caution">
    <text evidence="3">The sequence shown here is derived from an EMBL/GenBank/DDBJ whole genome shotgun (WGS) entry which is preliminary data.</text>
</comment>
<evidence type="ECO:0000256" key="1">
    <source>
        <dbReference type="HAMAP-Rule" id="MF_02223"/>
    </source>
</evidence>
<evidence type="ECO:0000259" key="2">
    <source>
        <dbReference type="Pfam" id="PF00288"/>
    </source>
</evidence>
<dbReference type="STRING" id="647171.MetfoDRAFT_1939"/>
<dbReference type="GO" id="GO:0005524">
    <property type="term" value="F:ATP binding"/>
    <property type="evidence" value="ECO:0007669"/>
    <property type="project" value="UniProtKB-KW"/>
</dbReference>
<dbReference type="PANTHER" id="PTHR42282:SF1">
    <property type="entry name" value="PANTOATE KINASE"/>
    <property type="match status" value="1"/>
</dbReference>
<comment type="function">
    <text evidence="1">Phosphorylates (R)-pantoate to form (R)-4-phosphopantoate in the CoA biosynthesis pathway.</text>
</comment>
<dbReference type="HAMAP" id="MF_02223">
    <property type="entry name" value="Pantoate_kinase"/>
    <property type="match status" value="1"/>
</dbReference>
<dbReference type="UniPathway" id="UPA00241"/>
<keyword evidence="1 3" id="KW-0418">Kinase</keyword>
<comment type="pathway">
    <text evidence="1">Cofactor biosynthesis; coenzyme A biosynthesis.</text>
</comment>
<dbReference type="Pfam" id="PF00288">
    <property type="entry name" value="GHMP_kinases_N"/>
    <property type="match status" value="1"/>
</dbReference>
<dbReference type="AlphaFoldDB" id="H1L1L5"/>
<keyword evidence="1" id="KW-0067">ATP-binding</keyword>
<protein>
    <recommendedName>
        <fullName evidence="1">Pantoate kinase</fullName>
        <shortName evidence="1">PoK</shortName>
        <ecNumber evidence="1">2.7.1.169</ecNumber>
    </recommendedName>
</protein>
<name>H1L1L5_9EURY</name>
<evidence type="ECO:0000313" key="3">
    <source>
        <dbReference type="EMBL" id="EHP83621.1"/>
    </source>
</evidence>
<dbReference type="GO" id="GO:0015937">
    <property type="term" value="P:coenzyme A biosynthetic process"/>
    <property type="evidence" value="ECO:0007669"/>
    <property type="project" value="UniProtKB-UniRule"/>
</dbReference>
<dbReference type="InterPro" id="IPR012043">
    <property type="entry name" value="PoK"/>
</dbReference>
<feature type="domain" description="GHMP kinase N-terminal" evidence="2">
    <location>
        <begin position="63"/>
        <end position="136"/>
    </location>
</feature>
<organism evidence="3 4">
    <name type="scientific">Methanotorris formicicus Mc-S-70</name>
    <dbReference type="NCBI Taxonomy" id="647171"/>
    <lineage>
        <taxon>Archaea</taxon>
        <taxon>Methanobacteriati</taxon>
        <taxon>Methanobacteriota</taxon>
        <taxon>Methanomada group</taxon>
        <taxon>Methanococci</taxon>
        <taxon>Methanococcales</taxon>
        <taxon>Methanocaldococcaceae</taxon>
        <taxon>Methanotorris</taxon>
    </lineage>
</organism>
<dbReference type="EMBL" id="AGJL01000086">
    <property type="protein sequence ID" value="EHP83621.1"/>
    <property type="molecule type" value="Genomic_DNA"/>
</dbReference>
<sequence>MFVPAHITGFFRIFKDKDFLKTGSTGAGITLNKGVYTTIKVGNGNIYFNDKKINLSPTREVMNYFNVGSYDVIHSSDFPLGSGLGTSGSCALGTAYEIFKTIGIYRWSNNYNNEPVKAAHIAEVKCGTGLGDVIAQHTKGFVIRKSPGFPINVEKVKVDNNHYVVVEILGEKETKNIINNQQWVEKINKTSDKLLIKLLKNPTLKNFMDLSFYFAETTGLISDEILEICRDLKFTVGASQAMLGNTLFCICKKEDLNDVLSILKNPIVCKIYM</sequence>
<dbReference type="GO" id="GO:0016301">
    <property type="term" value="F:kinase activity"/>
    <property type="evidence" value="ECO:0007669"/>
    <property type="project" value="UniProtKB-UniRule"/>
</dbReference>
<keyword evidence="1" id="KW-0547">Nucleotide-binding</keyword>
<dbReference type="RefSeq" id="WP_007045358.1">
    <property type="nucleotide sequence ID" value="NZ_AGJL01000086.1"/>
</dbReference>
<evidence type="ECO:0000313" key="4">
    <source>
        <dbReference type="Proteomes" id="UP000003706"/>
    </source>
</evidence>
<keyword evidence="1" id="KW-0808">Transferase</keyword>
<dbReference type="InterPro" id="IPR020568">
    <property type="entry name" value="Ribosomal_Su5_D2-typ_SF"/>
</dbReference>
<reference evidence="3 4" key="1">
    <citation type="submission" date="2011-09" db="EMBL/GenBank/DDBJ databases">
        <title>The draft genome of Methanotorris formicicus Mc-S-70.</title>
        <authorList>
            <consortium name="US DOE Joint Genome Institute (JGI-PGF)"/>
            <person name="Lucas S."/>
            <person name="Han J."/>
            <person name="Lapidus A."/>
            <person name="Cheng J.-F."/>
            <person name="Goodwin L."/>
            <person name="Pitluck S."/>
            <person name="Peters L."/>
            <person name="Land M.L."/>
            <person name="Hauser L."/>
            <person name="Sieprawska-Lupa M."/>
            <person name="Takai K."/>
            <person name="Miyazaki J."/>
            <person name="Whitman W."/>
            <person name="Woyke T.J."/>
        </authorList>
    </citation>
    <scope>NUCLEOTIDE SEQUENCE [LARGE SCALE GENOMIC DNA]</scope>
    <source>
        <strain evidence="3 4">Mc-S-70</strain>
    </source>
</reference>
<dbReference type="OrthoDB" id="85822at2157"/>
<dbReference type="PATRIC" id="fig|647171.4.peg.1865"/>
<comment type="catalytic activity">
    <reaction evidence="1">
        <text>(R)-pantoate + ATP = (R)-4-phosphopantoate + ADP + H(+)</text>
        <dbReference type="Rhea" id="RHEA:28246"/>
        <dbReference type="ChEBI" id="CHEBI:15378"/>
        <dbReference type="ChEBI" id="CHEBI:15980"/>
        <dbReference type="ChEBI" id="CHEBI:30616"/>
        <dbReference type="ChEBI" id="CHEBI:61294"/>
        <dbReference type="ChEBI" id="CHEBI:456216"/>
        <dbReference type="EC" id="2.7.1.169"/>
    </reaction>
</comment>
<keyword evidence="4" id="KW-1185">Reference proteome</keyword>
<dbReference type="PIRSF" id="PIRSF016896">
    <property type="entry name" value="GHMP_arc_MJ0969"/>
    <property type="match status" value="1"/>
</dbReference>
<accession>H1L1L5</accession>
<comment type="similarity">
    <text evidence="1">Belongs to the GHMP kinase family. PoK subfamily.</text>
</comment>
<gene>
    <name evidence="3" type="ORF">MetfoDRAFT_1939</name>
</gene>
<proteinExistence type="inferred from homology"/>
<dbReference type="InterPro" id="IPR006204">
    <property type="entry name" value="GHMP_kinase_N_dom"/>
</dbReference>
<dbReference type="Proteomes" id="UP000003706">
    <property type="component" value="Unassembled WGS sequence"/>
</dbReference>
<dbReference type="PANTHER" id="PTHR42282">
    <property type="entry name" value="PANTOATE KINASE-RELATED"/>
    <property type="match status" value="1"/>
</dbReference>
<dbReference type="SUPFAM" id="SSF54211">
    <property type="entry name" value="Ribosomal protein S5 domain 2-like"/>
    <property type="match status" value="1"/>
</dbReference>
<dbReference type="EC" id="2.7.1.169" evidence="1"/>
<dbReference type="Gene3D" id="3.30.230.120">
    <property type="match status" value="1"/>
</dbReference>
<keyword evidence="1" id="KW-0173">Coenzyme A biosynthesis</keyword>